<feature type="coiled-coil region" evidence="1">
    <location>
        <begin position="299"/>
        <end position="403"/>
    </location>
</feature>
<evidence type="ECO:0000256" key="2">
    <source>
        <dbReference type="SAM" id="MobiDB-lite"/>
    </source>
</evidence>
<feature type="coiled-coil region" evidence="1">
    <location>
        <begin position="429"/>
        <end position="463"/>
    </location>
</feature>
<dbReference type="EMBL" id="ML977563">
    <property type="protein sequence ID" value="KAF2005381.1"/>
    <property type="molecule type" value="Genomic_DNA"/>
</dbReference>
<organism evidence="3 4">
    <name type="scientific">Amniculicola lignicola CBS 123094</name>
    <dbReference type="NCBI Taxonomy" id="1392246"/>
    <lineage>
        <taxon>Eukaryota</taxon>
        <taxon>Fungi</taxon>
        <taxon>Dikarya</taxon>
        <taxon>Ascomycota</taxon>
        <taxon>Pezizomycotina</taxon>
        <taxon>Dothideomycetes</taxon>
        <taxon>Pleosporomycetidae</taxon>
        <taxon>Pleosporales</taxon>
        <taxon>Amniculicolaceae</taxon>
        <taxon>Amniculicola</taxon>
    </lineage>
</organism>
<feature type="compositionally biased region" description="Polar residues" evidence="2">
    <location>
        <begin position="995"/>
        <end position="1011"/>
    </location>
</feature>
<dbReference type="AlphaFoldDB" id="A0A6A5WYY5"/>
<gene>
    <name evidence="3" type="ORF">P154DRAFT_616213</name>
</gene>
<evidence type="ECO:0000256" key="1">
    <source>
        <dbReference type="SAM" id="Coils"/>
    </source>
</evidence>
<feature type="compositionally biased region" description="Basic and acidic residues" evidence="2">
    <location>
        <begin position="919"/>
        <end position="929"/>
    </location>
</feature>
<protein>
    <submittedName>
        <fullName evidence="3">Uncharacterized protein</fullName>
    </submittedName>
</protein>
<sequence length="1069" mass="122085">MPAVLFAGSARNSSKKSGVKPIPKPGFVTSHLPPSPFKQAKIAAKAGDGRADKRSNTITDVVLWRDPNAFWCSSPTSGQSIPSSRDISRRTSVTSACSCGSHKANVYLKEELRATKAQRDARLFEAQFFALCFFTTVANSDEQRAIIKALLEQLARIYRENSDCVAANTRLAKKVRRLQEERVETKRAHDEELAILAEEKEDCKSLNAQLTEQIRSTKDGNVRIERESAKRAMDDATTITALETENNRLSGKIQKLEKKTKRATNRVKELLGMNGVLSQWVADVAQDGLLREFPFQQDNARLEKRVVELEKEKNEETSRLSHLEQSYKWAKKNGGNINDELRNRISELEQEQKDVKEASEDTKALGNKCKKLEDEIQELKERNEDLNNGYENMKAHLLKLQSRTEISAQTIVAEQSDIVAARDETRHLLNTFKEKENEMTKKIQDLSIKNQHLETELQDNLSRSFVLVQDRNKEKANLQEQLRLVAAYFSQIHNRDMTIETFFTRLKETEADRDAISKKNRSLTRHIQNLLVRHQKTAELVHRHSANEAAEKQTVQAKEQDLLAARAEIKSLKTHLTHIQEGLQERDEDSEDISPSSETMHPEDADLPEKMRLVPRKFLCRKIDALFLENTELTGQVLRGQLEKTACQEKLDKAEGENFNFHIEEEFRQAEVRKLRLSADTLRSQLQAAQAQNRECITVYGEMMNQPGAMAKLKATGINIKIWEDLNALRTEHRRLQNLYAPLQEECEEAKVKAAKIETDMHKEIDQYYSDMSRSLDNLSYQAVTENERLHKELAKYKKKCGESHFYTSYSKSRLVDDRNVFAWAFRFWNPRPNQVLPDGISNELMEELLDEDRMPVRLPAHICALEALRPTGWQVCWQNNMAWSPPTVPMLTETGILEDEDFGDAEAELRAIQNDIEGTSREMDRKQDEQDDEEEDGERLPANTLTREEFEDIAHRNPDFEYHSNGVDEEAEEGHVNEDEHRLAEDGRADEGTGENQTMGPANIETQYDPSTDGLFSNADEYDRLPSFMKKKYANVKALEADCKSERARLLSGESGGENGDVGGSHAP</sequence>
<feature type="coiled-coil region" evidence="1">
    <location>
        <begin position="168"/>
        <end position="273"/>
    </location>
</feature>
<feature type="region of interest" description="Disordered" evidence="2">
    <location>
        <begin position="7"/>
        <end position="26"/>
    </location>
</feature>
<feature type="compositionally biased region" description="Basic and acidic residues" evidence="2">
    <location>
        <begin position="947"/>
        <end position="963"/>
    </location>
</feature>
<feature type="region of interest" description="Disordered" evidence="2">
    <location>
        <begin position="579"/>
        <end position="604"/>
    </location>
</feature>
<feature type="region of interest" description="Disordered" evidence="2">
    <location>
        <begin position="914"/>
        <end position="1020"/>
    </location>
</feature>
<feature type="compositionally biased region" description="Gly residues" evidence="2">
    <location>
        <begin position="1055"/>
        <end position="1069"/>
    </location>
</feature>
<evidence type="ECO:0000313" key="3">
    <source>
        <dbReference type="EMBL" id="KAF2005381.1"/>
    </source>
</evidence>
<accession>A0A6A5WYY5</accession>
<keyword evidence="1" id="KW-0175">Coiled coil</keyword>
<feature type="region of interest" description="Disordered" evidence="2">
    <location>
        <begin position="1050"/>
        <end position="1069"/>
    </location>
</feature>
<reference evidence="3" key="1">
    <citation type="journal article" date="2020" name="Stud. Mycol.">
        <title>101 Dothideomycetes genomes: a test case for predicting lifestyles and emergence of pathogens.</title>
        <authorList>
            <person name="Haridas S."/>
            <person name="Albert R."/>
            <person name="Binder M."/>
            <person name="Bloem J."/>
            <person name="Labutti K."/>
            <person name="Salamov A."/>
            <person name="Andreopoulos B."/>
            <person name="Baker S."/>
            <person name="Barry K."/>
            <person name="Bills G."/>
            <person name="Bluhm B."/>
            <person name="Cannon C."/>
            <person name="Castanera R."/>
            <person name="Culley D."/>
            <person name="Daum C."/>
            <person name="Ezra D."/>
            <person name="Gonzalez J."/>
            <person name="Henrissat B."/>
            <person name="Kuo A."/>
            <person name="Liang C."/>
            <person name="Lipzen A."/>
            <person name="Lutzoni F."/>
            <person name="Magnuson J."/>
            <person name="Mondo S."/>
            <person name="Nolan M."/>
            <person name="Ohm R."/>
            <person name="Pangilinan J."/>
            <person name="Park H.-J."/>
            <person name="Ramirez L."/>
            <person name="Alfaro M."/>
            <person name="Sun H."/>
            <person name="Tritt A."/>
            <person name="Yoshinaga Y."/>
            <person name="Zwiers L.-H."/>
            <person name="Turgeon B."/>
            <person name="Goodwin S."/>
            <person name="Spatafora J."/>
            <person name="Crous P."/>
            <person name="Grigoriev I."/>
        </authorList>
    </citation>
    <scope>NUCLEOTIDE SEQUENCE</scope>
    <source>
        <strain evidence="3">CBS 123094</strain>
    </source>
</reference>
<evidence type="ECO:0000313" key="4">
    <source>
        <dbReference type="Proteomes" id="UP000799779"/>
    </source>
</evidence>
<feature type="compositionally biased region" description="Basic and acidic residues" evidence="2">
    <location>
        <begin position="974"/>
        <end position="992"/>
    </location>
</feature>
<keyword evidence="4" id="KW-1185">Reference proteome</keyword>
<proteinExistence type="predicted"/>
<dbReference type="Proteomes" id="UP000799779">
    <property type="component" value="Unassembled WGS sequence"/>
</dbReference>
<name>A0A6A5WYY5_9PLEO</name>